<organism evidence="1 2">
    <name type="scientific">Massilia horti</name>
    <dbReference type="NCBI Taxonomy" id="2562153"/>
    <lineage>
        <taxon>Bacteria</taxon>
        <taxon>Pseudomonadati</taxon>
        <taxon>Pseudomonadota</taxon>
        <taxon>Betaproteobacteria</taxon>
        <taxon>Burkholderiales</taxon>
        <taxon>Oxalobacteraceae</taxon>
        <taxon>Telluria group</taxon>
        <taxon>Massilia</taxon>
    </lineage>
</organism>
<accession>A0A4Y9SWY7</accession>
<keyword evidence="2" id="KW-1185">Reference proteome</keyword>
<dbReference type="Proteomes" id="UP000297258">
    <property type="component" value="Unassembled WGS sequence"/>
</dbReference>
<evidence type="ECO:0000313" key="2">
    <source>
        <dbReference type="Proteomes" id="UP000297258"/>
    </source>
</evidence>
<proteinExistence type="predicted"/>
<dbReference type="RefSeq" id="WP_135191051.1">
    <property type="nucleotide sequence ID" value="NZ_SPUM01000121.1"/>
</dbReference>
<reference evidence="1 2" key="1">
    <citation type="submission" date="2019-03" db="EMBL/GenBank/DDBJ databases">
        <title>Draft genome of Massilia hortus sp. nov., a novel bacterial species of the Oxalobacteraceae family.</title>
        <authorList>
            <person name="Peta V."/>
            <person name="Raths R."/>
            <person name="Bucking H."/>
        </authorList>
    </citation>
    <scope>NUCLEOTIDE SEQUENCE [LARGE SCALE GENOMIC DNA]</scope>
    <source>
        <strain evidence="1 2">ONC3</strain>
    </source>
</reference>
<protein>
    <submittedName>
        <fullName evidence="1">Uncharacterized protein</fullName>
    </submittedName>
</protein>
<dbReference type="OrthoDB" id="2656750at2"/>
<dbReference type="EMBL" id="SPUM01000121">
    <property type="protein sequence ID" value="TFW29734.1"/>
    <property type="molecule type" value="Genomic_DNA"/>
</dbReference>
<gene>
    <name evidence="1" type="ORF">E4O92_18095</name>
</gene>
<evidence type="ECO:0000313" key="1">
    <source>
        <dbReference type="EMBL" id="TFW29734.1"/>
    </source>
</evidence>
<sequence>MAVIFVTYDLQTVGQNYHRIHDYLKNFQFSKHLEWVWLLDTMESVEGIRDRLKQLVDGNDIVFVAQLQRNWASSNFPGEDWLNSPARSW</sequence>
<comment type="caution">
    <text evidence="1">The sequence shown here is derived from an EMBL/GenBank/DDBJ whole genome shotgun (WGS) entry which is preliminary data.</text>
</comment>
<name>A0A4Y9SWY7_9BURK</name>
<dbReference type="AlphaFoldDB" id="A0A4Y9SWY7"/>